<dbReference type="AlphaFoldDB" id="X6N0Y2"/>
<accession>X6N0Y2</accession>
<dbReference type="GO" id="GO:0005834">
    <property type="term" value="C:heterotrimeric G-protein complex"/>
    <property type="evidence" value="ECO:0007669"/>
    <property type="project" value="TreeGrafter"/>
</dbReference>
<dbReference type="SMART" id="SM00275">
    <property type="entry name" value="G_alpha"/>
    <property type="match status" value="1"/>
</dbReference>
<evidence type="ECO:0000256" key="3">
    <source>
        <dbReference type="ARBA" id="ARBA00022741"/>
    </source>
</evidence>
<dbReference type="InterPro" id="IPR027417">
    <property type="entry name" value="P-loop_NTPase"/>
</dbReference>
<sequence length="122" mass="14454">MYIQVTAVVFVASLSSYDERLLEDENVIVMHETLNLFEEICNSRWFTKAAMILFLNKKDLFEDKIKNVKLQVCWKEYNGSNDYLDAIEFIKSVFRAKNHQEDKHVYIHVCKLASALFFFVLF</sequence>
<dbReference type="GO" id="GO:0007188">
    <property type="term" value="P:adenylate cyclase-modulating G protein-coupled receptor signaling pathway"/>
    <property type="evidence" value="ECO:0007669"/>
    <property type="project" value="TreeGrafter"/>
</dbReference>
<evidence type="ECO:0000256" key="2">
    <source>
        <dbReference type="ARBA" id="ARBA00022723"/>
    </source>
</evidence>
<keyword evidence="8" id="KW-0449">Lipoprotein</keyword>
<organism evidence="10 11">
    <name type="scientific">Reticulomyxa filosa</name>
    <dbReference type="NCBI Taxonomy" id="46433"/>
    <lineage>
        <taxon>Eukaryota</taxon>
        <taxon>Sar</taxon>
        <taxon>Rhizaria</taxon>
        <taxon>Retaria</taxon>
        <taxon>Foraminifera</taxon>
        <taxon>Monothalamids</taxon>
        <taxon>Reticulomyxidae</taxon>
        <taxon>Reticulomyxa</taxon>
    </lineage>
</organism>
<dbReference type="PANTHER" id="PTHR10218:SF302">
    <property type="entry name" value="GUANINE NUCLEOTIDE-BINDING PROTEIN ALPHA-5 SUBUNIT"/>
    <property type="match status" value="1"/>
</dbReference>
<dbReference type="GO" id="GO:0005737">
    <property type="term" value="C:cytoplasm"/>
    <property type="evidence" value="ECO:0007669"/>
    <property type="project" value="TreeGrafter"/>
</dbReference>
<feature type="binding site" evidence="9">
    <location>
        <begin position="56"/>
        <end position="59"/>
    </location>
    <ligand>
        <name>GTP</name>
        <dbReference type="ChEBI" id="CHEBI:37565"/>
    </ligand>
</feature>
<evidence type="ECO:0000256" key="9">
    <source>
        <dbReference type="PIRSR" id="PIRSR601019-1"/>
    </source>
</evidence>
<dbReference type="EMBL" id="ASPP01013509">
    <property type="protein sequence ID" value="ETO19573.1"/>
    <property type="molecule type" value="Genomic_DNA"/>
</dbReference>
<dbReference type="GO" id="GO:0003924">
    <property type="term" value="F:GTPase activity"/>
    <property type="evidence" value="ECO:0007669"/>
    <property type="project" value="InterPro"/>
</dbReference>
<dbReference type="GO" id="GO:0005525">
    <property type="term" value="F:GTP binding"/>
    <property type="evidence" value="ECO:0007669"/>
    <property type="project" value="UniProtKB-KW"/>
</dbReference>
<dbReference type="Proteomes" id="UP000023152">
    <property type="component" value="Unassembled WGS sequence"/>
</dbReference>
<keyword evidence="11" id="KW-1185">Reference proteome</keyword>
<keyword evidence="7" id="KW-0807">Transducer</keyword>
<comment type="caution">
    <text evidence="10">The sequence shown here is derived from an EMBL/GenBank/DDBJ whole genome shotgun (WGS) entry which is preliminary data.</text>
</comment>
<dbReference type="GO" id="GO:0046872">
    <property type="term" value="F:metal ion binding"/>
    <property type="evidence" value="ECO:0007669"/>
    <property type="project" value="UniProtKB-KW"/>
</dbReference>
<evidence type="ECO:0000313" key="10">
    <source>
        <dbReference type="EMBL" id="ETO19573.1"/>
    </source>
</evidence>
<evidence type="ECO:0000313" key="11">
    <source>
        <dbReference type="Proteomes" id="UP000023152"/>
    </source>
</evidence>
<dbReference type="InterPro" id="IPR001019">
    <property type="entry name" value="Gprotein_alpha_su"/>
</dbReference>
<protein>
    <submittedName>
        <fullName evidence="10">Uncharacterized protein</fullName>
    </submittedName>
</protein>
<proteinExistence type="predicted"/>
<dbReference type="SUPFAM" id="SSF52540">
    <property type="entry name" value="P-loop containing nucleoside triphosphate hydrolases"/>
    <property type="match status" value="1"/>
</dbReference>
<evidence type="ECO:0000256" key="6">
    <source>
        <dbReference type="ARBA" id="ARBA00023139"/>
    </source>
</evidence>
<dbReference type="GO" id="GO:0031683">
    <property type="term" value="F:G-protein beta/gamma-subunit complex binding"/>
    <property type="evidence" value="ECO:0007669"/>
    <property type="project" value="InterPro"/>
</dbReference>
<keyword evidence="2" id="KW-0479">Metal-binding</keyword>
<keyword evidence="3 9" id="KW-0547">Nucleotide-binding</keyword>
<evidence type="ECO:0000256" key="4">
    <source>
        <dbReference type="ARBA" id="ARBA00022842"/>
    </source>
</evidence>
<dbReference type="PROSITE" id="PS51882">
    <property type="entry name" value="G_ALPHA"/>
    <property type="match status" value="1"/>
</dbReference>
<dbReference type="Gene3D" id="3.40.50.300">
    <property type="entry name" value="P-loop containing nucleotide triphosphate hydrolases"/>
    <property type="match status" value="1"/>
</dbReference>
<reference evidence="10 11" key="1">
    <citation type="journal article" date="2013" name="Curr. Biol.">
        <title>The Genome of the Foraminiferan Reticulomyxa filosa.</title>
        <authorList>
            <person name="Glockner G."/>
            <person name="Hulsmann N."/>
            <person name="Schleicher M."/>
            <person name="Noegel A.A."/>
            <person name="Eichinger L."/>
            <person name="Gallinger C."/>
            <person name="Pawlowski J."/>
            <person name="Sierra R."/>
            <person name="Euteneuer U."/>
            <person name="Pillet L."/>
            <person name="Moustafa A."/>
            <person name="Platzer M."/>
            <person name="Groth M."/>
            <person name="Szafranski K."/>
            <person name="Schliwa M."/>
        </authorList>
    </citation>
    <scope>NUCLEOTIDE SEQUENCE [LARGE SCALE GENOMIC DNA]</scope>
</reference>
<name>X6N0Y2_RETFI</name>
<dbReference type="OrthoDB" id="5817230at2759"/>
<keyword evidence="4" id="KW-0460">Magnesium</keyword>
<evidence type="ECO:0000256" key="5">
    <source>
        <dbReference type="ARBA" id="ARBA00023134"/>
    </source>
</evidence>
<evidence type="ECO:0000256" key="7">
    <source>
        <dbReference type="ARBA" id="ARBA00023224"/>
    </source>
</evidence>
<gene>
    <name evidence="10" type="ORF">RFI_17656</name>
</gene>
<evidence type="ECO:0000256" key="1">
    <source>
        <dbReference type="ARBA" id="ARBA00022707"/>
    </source>
</evidence>
<dbReference type="PRINTS" id="PR00318">
    <property type="entry name" value="GPROTEINA"/>
</dbReference>
<dbReference type="GO" id="GO:0001664">
    <property type="term" value="F:G protein-coupled receptor binding"/>
    <property type="evidence" value="ECO:0007669"/>
    <property type="project" value="TreeGrafter"/>
</dbReference>
<dbReference type="PANTHER" id="PTHR10218">
    <property type="entry name" value="GTP-BINDING PROTEIN ALPHA SUBUNIT"/>
    <property type="match status" value="1"/>
</dbReference>
<keyword evidence="1" id="KW-0519">Myristate</keyword>
<evidence type="ECO:0000256" key="8">
    <source>
        <dbReference type="ARBA" id="ARBA00023288"/>
    </source>
</evidence>
<keyword evidence="5 9" id="KW-0342">GTP-binding</keyword>
<keyword evidence="6" id="KW-0564">Palmitate</keyword>
<dbReference type="Pfam" id="PF00503">
    <property type="entry name" value="G-alpha"/>
    <property type="match status" value="1"/>
</dbReference>
<dbReference type="FunFam" id="3.40.50.300:FF:003800">
    <property type="entry name" value="Guanine nucleotide-binding protein G(k) subunit alpha"/>
    <property type="match status" value="1"/>
</dbReference>